<comment type="caution">
    <text evidence="1">The sequence shown here is derived from an EMBL/GenBank/DDBJ whole genome shotgun (WGS) entry which is preliminary data.</text>
</comment>
<evidence type="ECO:0000313" key="1">
    <source>
        <dbReference type="EMBL" id="MCI38349.1"/>
    </source>
</evidence>
<evidence type="ECO:0000313" key="2">
    <source>
        <dbReference type="Proteomes" id="UP000265520"/>
    </source>
</evidence>
<dbReference type="AlphaFoldDB" id="A0A392RPV4"/>
<accession>A0A392RPV4</accession>
<organism evidence="1 2">
    <name type="scientific">Trifolium medium</name>
    <dbReference type="NCBI Taxonomy" id="97028"/>
    <lineage>
        <taxon>Eukaryota</taxon>
        <taxon>Viridiplantae</taxon>
        <taxon>Streptophyta</taxon>
        <taxon>Embryophyta</taxon>
        <taxon>Tracheophyta</taxon>
        <taxon>Spermatophyta</taxon>
        <taxon>Magnoliopsida</taxon>
        <taxon>eudicotyledons</taxon>
        <taxon>Gunneridae</taxon>
        <taxon>Pentapetalae</taxon>
        <taxon>rosids</taxon>
        <taxon>fabids</taxon>
        <taxon>Fabales</taxon>
        <taxon>Fabaceae</taxon>
        <taxon>Papilionoideae</taxon>
        <taxon>50 kb inversion clade</taxon>
        <taxon>NPAAA clade</taxon>
        <taxon>Hologalegina</taxon>
        <taxon>IRL clade</taxon>
        <taxon>Trifolieae</taxon>
        <taxon>Trifolium</taxon>
    </lineage>
</organism>
<protein>
    <submittedName>
        <fullName evidence="1">Uncharacterized protein</fullName>
    </submittedName>
</protein>
<dbReference type="Proteomes" id="UP000265520">
    <property type="component" value="Unassembled WGS sequence"/>
</dbReference>
<name>A0A392RPV4_9FABA</name>
<keyword evidence="2" id="KW-1185">Reference proteome</keyword>
<feature type="non-terminal residue" evidence="1">
    <location>
        <position position="1"/>
    </location>
</feature>
<proteinExistence type="predicted"/>
<sequence length="88" mass="9974">NGVQGKAQQAVGGHCATSLKKSYWDKDWVTFERESHGKIRLFKDHHCRNHNAAPPPICTGFAAPPPPIYAALRPARRHQHTVYCFFFC</sequence>
<dbReference type="EMBL" id="LXQA010254769">
    <property type="protein sequence ID" value="MCI38349.1"/>
    <property type="molecule type" value="Genomic_DNA"/>
</dbReference>
<reference evidence="1 2" key="1">
    <citation type="journal article" date="2018" name="Front. Plant Sci.">
        <title>Red Clover (Trifolium pratense) and Zigzag Clover (T. medium) - A Picture of Genomic Similarities and Differences.</title>
        <authorList>
            <person name="Dluhosova J."/>
            <person name="Istvanek J."/>
            <person name="Nedelnik J."/>
            <person name="Repkova J."/>
        </authorList>
    </citation>
    <scope>NUCLEOTIDE SEQUENCE [LARGE SCALE GENOMIC DNA]</scope>
    <source>
        <strain evidence="2">cv. 10/8</strain>
        <tissue evidence="1">Leaf</tissue>
    </source>
</reference>